<keyword evidence="4 6" id="KW-0804">Transcription</keyword>
<comment type="caution">
    <text evidence="9">The sequence shown here is derived from an EMBL/GenBank/DDBJ whole genome shotgun (WGS) entry which is preliminary data.</text>
</comment>
<proteinExistence type="predicted"/>
<evidence type="ECO:0000256" key="7">
    <source>
        <dbReference type="SAM" id="MobiDB-lite"/>
    </source>
</evidence>
<sequence length="349" mass="36391">MGRKSFSSIFSKPPASADEASPPWPWPSCRNPHTSSFRDEDERRPCSTAAVGRNPAGTAAARLIRGGAGEMYKTVNSVYQLDYLSADGSCFGDEEEHGVLELELDDDDDGFSTTTASEEWSEAVIRSLGRTSTDRFFVDPGPASNSIMALSPGKSSAAAAVTCEEAAAPSEPSSLVEESVAVAVDSEDPYGDFRASMEEMVAAHGLRGWDALEELLVWYLRINGKHNHALIVGAFVDLLVGLAGPPAEPSSSGAAPTATTTATTMTTSANSRSGGSTTSTSTSSSTCGCRGDATPTTTAPTEEQCGGRGDNASRSPASSDDHGRLDKEVEEDLVGDKAGDDRSISSTTN</sequence>
<dbReference type="GO" id="GO:0005634">
    <property type="term" value="C:nucleus"/>
    <property type="evidence" value="ECO:0007669"/>
    <property type="project" value="UniProtKB-SubCell"/>
</dbReference>
<dbReference type="InterPro" id="IPR006458">
    <property type="entry name" value="Ovate_C"/>
</dbReference>
<keyword evidence="2 6" id="KW-0678">Repressor</keyword>
<dbReference type="GO" id="GO:0045892">
    <property type="term" value="P:negative regulation of DNA-templated transcription"/>
    <property type="evidence" value="ECO:0007669"/>
    <property type="project" value="UniProtKB-UniRule"/>
</dbReference>
<dbReference type="InterPro" id="IPR038933">
    <property type="entry name" value="Ovate"/>
</dbReference>
<evidence type="ECO:0000313" key="10">
    <source>
        <dbReference type="Proteomes" id="UP001231189"/>
    </source>
</evidence>
<accession>A0AAD8W8D4</accession>
<feature type="compositionally biased region" description="Polar residues" evidence="7">
    <location>
        <begin position="1"/>
        <end position="10"/>
    </location>
</feature>
<feature type="compositionally biased region" description="Basic and acidic residues" evidence="7">
    <location>
        <begin position="334"/>
        <end position="343"/>
    </location>
</feature>
<evidence type="ECO:0000313" key="9">
    <source>
        <dbReference type="EMBL" id="KAK1647103.1"/>
    </source>
</evidence>
<feature type="region of interest" description="Disordered" evidence="7">
    <location>
        <begin position="246"/>
        <end position="349"/>
    </location>
</feature>
<organism evidence="9 10">
    <name type="scientific">Lolium multiflorum</name>
    <name type="common">Italian ryegrass</name>
    <name type="synonym">Lolium perenne subsp. multiflorum</name>
    <dbReference type="NCBI Taxonomy" id="4521"/>
    <lineage>
        <taxon>Eukaryota</taxon>
        <taxon>Viridiplantae</taxon>
        <taxon>Streptophyta</taxon>
        <taxon>Embryophyta</taxon>
        <taxon>Tracheophyta</taxon>
        <taxon>Spermatophyta</taxon>
        <taxon>Magnoliopsida</taxon>
        <taxon>Liliopsida</taxon>
        <taxon>Poales</taxon>
        <taxon>Poaceae</taxon>
        <taxon>BOP clade</taxon>
        <taxon>Pooideae</taxon>
        <taxon>Poodae</taxon>
        <taxon>Poeae</taxon>
        <taxon>Poeae Chloroplast Group 2 (Poeae type)</taxon>
        <taxon>Loliodinae</taxon>
        <taxon>Loliinae</taxon>
        <taxon>Lolium</taxon>
    </lineage>
</organism>
<evidence type="ECO:0000256" key="3">
    <source>
        <dbReference type="ARBA" id="ARBA00023015"/>
    </source>
</evidence>
<evidence type="ECO:0000256" key="1">
    <source>
        <dbReference type="ARBA" id="ARBA00004123"/>
    </source>
</evidence>
<evidence type="ECO:0000256" key="5">
    <source>
        <dbReference type="ARBA" id="ARBA00023242"/>
    </source>
</evidence>
<gene>
    <name evidence="9" type="ORF">QYE76_064908</name>
</gene>
<dbReference type="Proteomes" id="UP001231189">
    <property type="component" value="Unassembled WGS sequence"/>
</dbReference>
<name>A0AAD8W8D4_LOLMU</name>
<keyword evidence="3 6" id="KW-0805">Transcription regulation</keyword>
<reference evidence="9" key="1">
    <citation type="submission" date="2023-07" db="EMBL/GenBank/DDBJ databases">
        <title>A chromosome-level genome assembly of Lolium multiflorum.</title>
        <authorList>
            <person name="Chen Y."/>
            <person name="Copetti D."/>
            <person name="Kolliker R."/>
            <person name="Studer B."/>
        </authorList>
    </citation>
    <scope>NUCLEOTIDE SEQUENCE</scope>
    <source>
        <strain evidence="9">02402/16</strain>
        <tissue evidence="9">Leaf</tissue>
    </source>
</reference>
<evidence type="ECO:0000256" key="6">
    <source>
        <dbReference type="RuleBase" id="RU367028"/>
    </source>
</evidence>
<evidence type="ECO:0000256" key="2">
    <source>
        <dbReference type="ARBA" id="ARBA00022491"/>
    </source>
</evidence>
<dbReference type="PROSITE" id="PS51754">
    <property type="entry name" value="OVATE"/>
    <property type="match status" value="1"/>
</dbReference>
<dbReference type="Pfam" id="PF04844">
    <property type="entry name" value="Ovate"/>
    <property type="match status" value="1"/>
</dbReference>
<dbReference type="PANTHER" id="PTHR33057:SF230">
    <property type="entry name" value="TRANSCRIPTION REPRESSOR"/>
    <property type="match status" value="1"/>
</dbReference>
<dbReference type="EMBL" id="JAUUTY010000004">
    <property type="protein sequence ID" value="KAK1647103.1"/>
    <property type="molecule type" value="Genomic_DNA"/>
</dbReference>
<keyword evidence="10" id="KW-1185">Reference proteome</keyword>
<feature type="compositionally biased region" description="Low complexity" evidence="7">
    <location>
        <begin position="246"/>
        <end position="286"/>
    </location>
</feature>
<feature type="region of interest" description="Disordered" evidence="7">
    <location>
        <begin position="1"/>
        <end position="52"/>
    </location>
</feature>
<feature type="compositionally biased region" description="Low complexity" evidence="7">
    <location>
        <begin position="293"/>
        <end position="303"/>
    </location>
</feature>
<feature type="domain" description="OVATE" evidence="8">
    <location>
        <begin position="182"/>
        <end position="241"/>
    </location>
</feature>
<comment type="function">
    <text evidence="6">Transcriptional repressor that regulates multiple aspects of plant growth and development.</text>
</comment>
<evidence type="ECO:0000256" key="4">
    <source>
        <dbReference type="ARBA" id="ARBA00023163"/>
    </source>
</evidence>
<evidence type="ECO:0000259" key="8">
    <source>
        <dbReference type="PROSITE" id="PS51754"/>
    </source>
</evidence>
<dbReference type="PANTHER" id="PTHR33057">
    <property type="entry name" value="TRANSCRIPTION REPRESSOR OFP7-RELATED"/>
    <property type="match status" value="1"/>
</dbReference>
<feature type="compositionally biased region" description="Basic and acidic residues" evidence="7">
    <location>
        <begin position="36"/>
        <end position="45"/>
    </location>
</feature>
<dbReference type="NCBIfam" id="TIGR01568">
    <property type="entry name" value="A_thal_3678"/>
    <property type="match status" value="1"/>
</dbReference>
<comment type="subcellular location">
    <subcellularLocation>
        <location evidence="1 6">Nucleus</location>
    </subcellularLocation>
</comment>
<protein>
    <recommendedName>
        <fullName evidence="6">Transcription repressor</fullName>
    </recommendedName>
    <alternativeName>
        <fullName evidence="6">Ovate family protein</fullName>
    </alternativeName>
</protein>
<keyword evidence="5 6" id="KW-0539">Nucleus</keyword>
<dbReference type="AlphaFoldDB" id="A0AAD8W8D4"/>